<dbReference type="Gene3D" id="3.90.1720.70">
    <property type="match status" value="1"/>
</dbReference>
<dbReference type="EMBL" id="CP001999">
    <property type="protein sequence ID" value="ADG93415.1"/>
    <property type="molecule type" value="Genomic_DNA"/>
</dbReference>
<dbReference type="RefSeq" id="WP_013135560.1">
    <property type="nucleotide sequence ID" value="NC_014166.1"/>
</dbReference>
<keyword evidence="2" id="KW-1185">Reference proteome</keyword>
<evidence type="ECO:0008006" key="3">
    <source>
        <dbReference type="Google" id="ProtNLM"/>
    </source>
</evidence>
<evidence type="ECO:0000313" key="1">
    <source>
        <dbReference type="EMBL" id="ADG93415.1"/>
    </source>
</evidence>
<organism evidence="1 2">
    <name type="scientific">Arcobacter nitrofigilis (strain ATCC 33309 / DSM 7299 / CCUG 15893 / LMG 7604 / NCTC 12251 / CI)</name>
    <name type="common">Campylobacter nitrofigilis</name>
    <dbReference type="NCBI Taxonomy" id="572480"/>
    <lineage>
        <taxon>Bacteria</taxon>
        <taxon>Pseudomonadati</taxon>
        <taxon>Campylobacterota</taxon>
        <taxon>Epsilonproteobacteria</taxon>
        <taxon>Campylobacterales</taxon>
        <taxon>Arcobacteraceae</taxon>
        <taxon>Arcobacter</taxon>
    </lineage>
</organism>
<dbReference type="Proteomes" id="UP000000939">
    <property type="component" value="Chromosome"/>
</dbReference>
<dbReference type="HOGENOM" id="CLU_109722_0_0_7"/>
<dbReference type="STRING" id="572480.Arnit_1761"/>
<dbReference type="InterPro" id="IPR025562">
    <property type="entry name" value="Tae4"/>
</dbReference>
<reference evidence="1 2" key="1">
    <citation type="journal article" date="2010" name="Stand. Genomic Sci.">
        <title>Complete genome sequence of Arcobacter nitrofigilis type strain (CI).</title>
        <authorList>
            <person name="Pati A."/>
            <person name="Gronow S."/>
            <person name="Lapidus A."/>
            <person name="Copeland A."/>
            <person name="Glavina Del Rio T."/>
            <person name="Nolan M."/>
            <person name="Lucas S."/>
            <person name="Tice H."/>
            <person name="Cheng J.F."/>
            <person name="Han C."/>
            <person name="Chertkov O."/>
            <person name="Bruce D."/>
            <person name="Tapia R."/>
            <person name="Goodwin L."/>
            <person name="Pitluck S."/>
            <person name="Liolios K."/>
            <person name="Ivanova N."/>
            <person name="Mavromatis K."/>
            <person name="Chen A."/>
            <person name="Palaniappan K."/>
            <person name="Land M."/>
            <person name="Hauser L."/>
            <person name="Chang Y.J."/>
            <person name="Jeffries C.D."/>
            <person name="Detter J.C."/>
            <person name="Rohde M."/>
            <person name="Goker M."/>
            <person name="Bristow J."/>
            <person name="Eisen J.A."/>
            <person name="Markowitz V."/>
            <person name="Hugenholtz P."/>
            <person name="Klenk H.P."/>
            <person name="Kyrpides N.C."/>
        </authorList>
    </citation>
    <scope>NUCLEOTIDE SEQUENCE [LARGE SCALE GENOMIC DNA]</scope>
    <source>
        <strain evidence="2">ATCC 33309 / DSM 7299 / CCUG 15893 / LMG 7604 / NCTC 12251 / CI</strain>
    </source>
</reference>
<name>D5V1I1_ARCNC</name>
<sequence length="196" mass="22625">MGSLEIKTKQKIIRFSELWNNYPKDTIQHPGKDSNNTWQEDLMDDHCAINVSEALLNSGVSLKKTKAVKCWGECPNKKYPSQHIIRATELAKWLEQKTQFKGCAKPKYYTGQTFKKFLDNKKGIIYFEDYWIDHDVRSGDHIDLWDDNELASGGYLGSLIRNSMPNLVEAVTGFLGDSTRITSLERSKRVIFWEID</sequence>
<dbReference type="OrthoDB" id="1262040at2"/>
<proteinExistence type="predicted"/>
<accession>D5V1I1</accession>
<dbReference type="Pfam" id="PF14113">
    <property type="entry name" value="Tae4"/>
    <property type="match status" value="1"/>
</dbReference>
<dbReference type="KEGG" id="ant:Arnit_1761"/>
<evidence type="ECO:0000313" key="2">
    <source>
        <dbReference type="Proteomes" id="UP000000939"/>
    </source>
</evidence>
<dbReference type="eggNOG" id="ENOG502ZX64">
    <property type="taxonomic scope" value="Bacteria"/>
</dbReference>
<dbReference type="AlphaFoldDB" id="D5V1I1"/>
<gene>
    <name evidence="1" type="ordered locus">Arnit_1761</name>
</gene>
<protein>
    <recommendedName>
        <fullName evidence="3">Type VI secretion system (T6SS), amidase effector protein 4</fullName>
    </recommendedName>
</protein>